<dbReference type="EMBL" id="LCDO01000001">
    <property type="protein sequence ID" value="KKS57431.1"/>
    <property type="molecule type" value="Genomic_DNA"/>
</dbReference>
<gene>
    <name evidence="6" type="ORF">UV20_C0001G0071</name>
</gene>
<accession>A0A0G1CFT4</accession>
<feature type="domain" description="Mur ligase central" evidence="5">
    <location>
        <begin position="97"/>
        <end position="217"/>
    </location>
</feature>
<dbReference type="SUPFAM" id="SSF53244">
    <property type="entry name" value="MurD-like peptide ligases, peptide-binding domain"/>
    <property type="match status" value="1"/>
</dbReference>
<dbReference type="InterPro" id="IPR051046">
    <property type="entry name" value="MurCDEF_CellWall_CoF430Synth"/>
</dbReference>
<dbReference type="Gene3D" id="3.40.1190.10">
    <property type="entry name" value="Mur-like, catalytic domain"/>
    <property type="match status" value="1"/>
</dbReference>
<dbReference type="SUPFAM" id="SSF53623">
    <property type="entry name" value="MurD-like peptide ligases, catalytic domain"/>
    <property type="match status" value="1"/>
</dbReference>
<evidence type="ECO:0000313" key="7">
    <source>
        <dbReference type="Proteomes" id="UP000034837"/>
    </source>
</evidence>
<evidence type="ECO:0000313" key="6">
    <source>
        <dbReference type="EMBL" id="KKS57431.1"/>
    </source>
</evidence>
<keyword evidence="1 6" id="KW-0436">Ligase</keyword>
<protein>
    <submittedName>
        <fullName evidence="6">UDP-N-acetylmuramoyl-tripeptide-D-alanyl-D-alanine ligase</fullName>
    </submittedName>
</protein>
<evidence type="ECO:0000256" key="1">
    <source>
        <dbReference type="ARBA" id="ARBA00022598"/>
    </source>
</evidence>
<organism evidence="6 7">
    <name type="scientific">Candidatus Magasanikbacteria bacterium GW2011_GWA2_42_32</name>
    <dbReference type="NCBI Taxonomy" id="1619039"/>
    <lineage>
        <taxon>Bacteria</taxon>
        <taxon>Candidatus Magasanikiibacteriota</taxon>
    </lineage>
</organism>
<evidence type="ECO:0000259" key="5">
    <source>
        <dbReference type="Pfam" id="PF08245"/>
    </source>
</evidence>
<dbReference type="Proteomes" id="UP000034837">
    <property type="component" value="Unassembled WGS sequence"/>
</dbReference>
<sequence length="430" mass="47656">MFLLQNILKILAQKILAKYHPKIIGITGSVGKTSAKEAIFLGLDGKFKVRRSLKNYNNEIGVPLTIIGTESGNKNPWIWLKIFSRAVFLLIKKNTSYPEILILEMGADKPGDIKYLTKIAPCDIGVLTAIGPTHLENFKTMRQVTEEKQIILKHLRGEGLAVFNFDDPLVIEMKERLKVKTISFGFNKGADLQAEQLSLVQEMEDGLMTIKGLTFKVRYGGALVPFVLNETIGDQAVYAVLAGVAVCLSLGINLLELSEKFKKYVSPPSRMRLISGIKYTTLIDDSYNSSPKAALVSLEALAQLKIEDHGRKIAVLGDMLELGSYTEEGHRLVGRKVAESNVDFLVTVGERAKDIAEEAAKLGMSDNKIAKFNKSEEAGLFLQEKLQIGDVVLIKGSQGVRMEKITVELMSEPTQAENLVCRQDKSWQKQ</sequence>
<keyword evidence="3" id="KW-0067">ATP-binding</keyword>
<comment type="caution">
    <text evidence="6">The sequence shown here is derived from an EMBL/GenBank/DDBJ whole genome shotgun (WGS) entry which is preliminary data.</text>
</comment>
<reference evidence="6 7" key="1">
    <citation type="journal article" date="2015" name="Nature">
        <title>rRNA introns, odd ribosomes, and small enigmatic genomes across a large radiation of phyla.</title>
        <authorList>
            <person name="Brown C.T."/>
            <person name="Hug L.A."/>
            <person name="Thomas B.C."/>
            <person name="Sharon I."/>
            <person name="Castelle C.J."/>
            <person name="Singh A."/>
            <person name="Wilkins M.J."/>
            <person name="Williams K.H."/>
            <person name="Banfield J.F."/>
        </authorList>
    </citation>
    <scope>NUCLEOTIDE SEQUENCE [LARGE SCALE GENOMIC DNA]</scope>
</reference>
<dbReference type="PANTHER" id="PTHR43024">
    <property type="entry name" value="UDP-N-ACETYLMURAMOYL-TRIPEPTIDE--D-ALANYL-D-ALANINE LIGASE"/>
    <property type="match status" value="1"/>
</dbReference>
<dbReference type="Gene3D" id="3.90.190.20">
    <property type="entry name" value="Mur ligase, C-terminal domain"/>
    <property type="match status" value="1"/>
</dbReference>
<evidence type="ECO:0000256" key="3">
    <source>
        <dbReference type="ARBA" id="ARBA00022840"/>
    </source>
</evidence>
<dbReference type="PATRIC" id="fig|1619039.3.peg.73"/>
<dbReference type="GO" id="GO:0005524">
    <property type="term" value="F:ATP binding"/>
    <property type="evidence" value="ECO:0007669"/>
    <property type="project" value="UniProtKB-KW"/>
</dbReference>
<evidence type="ECO:0000256" key="2">
    <source>
        <dbReference type="ARBA" id="ARBA00022741"/>
    </source>
</evidence>
<dbReference type="Pfam" id="PF02875">
    <property type="entry name" value="Mur_ligase_C"/>
    <property type="match status" value="1"/>
</dbReference>
<keyword evidence="2" id="KW-0547">Nucleotide-binding</keyword>
<name>A0A0G1CFT4_9BACT</name>
<proteinExistence type="predicted"/>
<dbReference type="InterPro" id="IPR036565">
    <property type="entry name" value="Mur-like_cat_sf"/>
</dbReference>
<dbReference type="AlphaFoldDB" id="A0A0G1CFT4"/>
<dbReference type="GO" id="GO:0016881">
    <property type="term" value="F:acid-amino acid ligase activity"/>
    <property type="evidence" value="ECO:0007669"/>
    <property type="project" value="InterPro"/>
</dbReference>
<dbReference type="InterPro" id="IPR036615">
    <property type="entry name" value="Mur_ligase_C_dom_sf"/>
</dbReference>
<evidence type="ECO:0000259" key="4">
    <source>
        <dbReference type="Pfam" id="PF02875"/>
    </source>
</evidence>
<dbReference type="Pfam" id="PF08245">
    <property type="entry name" value="Mur_ligase_M"/>
    <property type="match status" value="1"/>
</dbReference>
<dbReference type="InterPro" id="IPR004101">
    <property type="entry name" value="Mur_ligase_C"/>
</dbReference>
<dbReference type="InterPro" id="IPR013221">
    <property type="entry name" value="Mur_ligase_cen"/>
</dbReference>
<feature type="domain" description="Mur ligase C-terminal" evidence="4">
    <location>
        <begin position="270"/>
        <end position="397"/>
    </location>
</feature>
<dbReference type="PANTHER" id="PTHR43024:SF1">
    <property type="entry name" value="UDP-N-ACETYLMURAMOYL-TRIPEPTIDE--D-ALANYL-D-ALANINE LIGASE"/>
    <property type="match status" value="1"/>
</dbReference>